<dbReference type="RefSeq" id="WP_330102664.1">
    <property type="nucleotide sequence ID" value="NZ_JAZDCT010000003.1"/>
</dbReference>
<dbReference type="Proteomes" id="UP001354227">
    <property type="component" value="Unassembled WGS sequence"/>
</dbReference>
<reference evidence="2" key="1">
    <citation type="submission" date="2024-01" db="EMBL/GenBank/DDBJ databases">
        <title>Unpublished Manusciprt.</title>
        <authorList>
            <person name="Duman M."/>
            <person name="Valdes E.G."/>
            <person name="Ajmi N."/>
            <person name="Altun S."/>
            <person name="Saticioglu I.B."/>
        </authorList>
    </citation>
    <scope>NUCLEOTIDE SEQUENCE</scope>
    <source>
        <strain evidence="2">137P</strain>
    </source>
</reference>
<dbReference type="InterPro" id="IPR011004">
    <property type="entry name" value="Trimer_LpxA-like_sf"/>
</dbReference>
<evidence type="ECO:0000313" key="2">
    <source>
        <dbReference type="EMBL" id="MEE1886602.1"/>
    </source>
</evidence>
<dbReference type="SUPFAM" id="SSF51161">
    <property type="entry name" value="Trimeric LpxA-like enzymes"/>
    <property type="match status" value="1"/>
</dbReference>
<evidence type="ECO:0000256" key="1">
    <source>
        <dbReference type="ARBA" id="ARBA00007274"/>
    </source>
</evidence>
<sequence length="203" mass="21998">MSAIVILGNDRFALELASYLREIEPTASLSHLPLDALLDSDATLSSSHRYVLGVNDIARRQQLIDRYFNDGRLAAPNFVHPAVRHHLDLSASRGNVIAADSYLGVNVRLGSWNMINYHCCIGHHSVLGDNNFFSPNFNAGNSVAVGSRCFFGLSTVVVPQTTIGDDVTVQAATTLSEQIPARSHCSSSARQKIIQLVEGSHNA</sequence>
<protein>
    <recommendedName>
        <fullName evidence="4">Acetyltransferase</fullName>
    </recommendedName>
</protein>
<organism evidence="2 3">
    <name type="scientific">Pseudomonas carassii</name>
    <dbReference type="NCBI Taxonomy" id="3115855"/>
    <lineage>
        <taxon>Bacteria</taxon>
        <taxon>Pseudomonadati</taxon>
        <taxon>Pseudomonadota</taxon>
        <taxon>Gammaproteobacteria</taxon>
        <taxon>Pseudomonadales</taxon>
        <taxon>Pseudomonadaceae</taxon>
        <taxon>Pseudomonas</taxon>
    </lineage>
</organism>
<proteinExistence type="inferred from homology"/>
<keyword evidence="3" id="KW-1185">Reference proteome</keyword>
<evidence type="ECO:0008006" key="4">
    <source>
        <dbReference type="Google" id="ProtNLM"/>
    </source>
</evidence>
<dbReference type="PANTHER" id="PTHR43300:SF7">
    <property type="entry name" value="UDP-N-ACETYLBACILLOSAMINE N-ACETYLTRANSFERASE"/>
    <property type="match status" value="1"/>
</dbReference>
<gene>
    <name evidence="2" type="ORF">V0R62_02940</name>
</gene>
<dbReference type="EMBL" id="JAZDCT010000003">
    <property type="protein sequence ID" value="MEE1886602.1"/>
    <property type="molecule type" value="Genomic_DNA"/>
</dbReference>
<evidence type="ECO:0000313" key="3">
    <source>
        <dbReference type="Proteomes" id="UP001354227"/>
    </source>
</evidence>
<comment type="caution">
    <text evidence="2">The sequence shown here is derived from an EMBL/GenBank/DDBJ whole genome shotgun (WGS) entry which is preliminary data.</text>
</comment>
<dbReference type="Gene3D" id="2.160.10.10">
    <property type="entry name" value="Hexapeptide repeat proteins"/>
    <property type="match status" value="1"/>
</dbReference>
<dbReference type="PANTHER" id="PTHR43300">
    <property type="entry name" value="ACETYLTRANSFERASE"/>
    <property type="match status" value="1"/>
</dbReference>
<name>A0ABU7H5L5_9PSED</name>
<comment type="similarity">
    <text evidence="1">Belongs to the transferase hexapeptide repeat family.</text>
</comment>
<accession>A0ABU7H5L5</accession>
<dbReference type="InterPro" id="IPR050179">
    <property type="entry name" value="Trans_hexapeptide_repeat"/>
</dbReference>